<proteinExistence type="predicted"/>
<accession>A0A0C9S311</accession>
<evidence type="ECO:0000256" key="3">
    <source>
        <dbReference type="ARBA" id="ARBA00022989"/>
    </source>
</evidence>
<name>A0A0C9S311_9CONI</name>
<evidence type="ECO:0000256" key="5">
    <source>
        <dbReference type="SAM" id="MobiDB-lite"/>
    </source>
</evidence>
<evidence type="ECO:0000256" key="2">
    <source>
        <dbReference type="ARBA" id="ARBA00022692"/>
    </source>
</evidence>
<feature type="domain" description="SUN" evidence="7">
    <location>
        <begin position="298"/>
        <end position="471"/>
    </location>
</feature>
<dbReference type="EMBL" id="GCHU01015868">
    <property type="protein sequence ID" value="JAG86327.1"/>
    <property type="molecule type" value="Transcribed_RNA"/>
</dbReference>
<dbReference type="AlphaFoldDB" id="A0A0C9S311"/>
<feature type="compositionally biased region" description="Low complexity" evidence="5">
    <location>
        <begin position="1"/>
        <end position="15"/>
    </location>
</feature>
<organism evidence="8">
    <name type="scientific">Wollemia nobilis</name>
    <dbReference type="NCBI Taxonomy" id="56998"/>
    <lineage>
        <taxon>Eukaryota</taxon>
        <taxon>Viridiplantae</taxon>
        <taxon>Streptophyta</taxon>
        <taxon>Embryophyta</taxon>
        <taxon>Tracheophyta</taxon>
        <taxon>Spermatophyta</taxon>
        <taxon>Pinopsida</taxon>
        <taxon>Pinidae</taxon>
        <taxon>Conifers II</taxon>
        <taxon>Araucariales</taxon>
        <taxon>Araucariaceae</taxon>
        <taxon>Wollemia</taxon>
    </lineage>
</organism>
<dbReference type="GO" id="GO:0016020">
    <property type="term" value="C:membrane"/>
    <property type="evidence" value="ECO:0007669"/>
    <property type="project" value="UniProtKB-SubCell"/>
</dbReference>
<keyword evidence="4 6" id="KW-0472">Membrane</keyword>
<evidence type="ECO:0000256" key="1">
    <source>
        <dbReference type="ARBA" id="ARBA00004370"/>
    </source>
</evidence>
<dbReference type="PROSITE" id="PS51469">
    <property type="entry name" value="SUN"/>
    <property type="match status" value="1"/>
</dbReference>
<keyword evidence="3 6" id="KW-1133">Transmembrane helix</keyword>
<keyword evidence="2 6" id="KW-0812">Transmembrane</keyword>
<dbReference type="PANTHER" id="PTHR12911">
    <property type="entry name" value="SAD1/UNC-84-LIKE PROTEIN-RELATED"/>
    <property type="match status" value="1"/>
</dbReference>
<protein>
    <submittedName>
        <fullName evidence="8">TSA: Wollemia nobilis Ref_Wollemi_Transcript_15958_1944 transcribed RNA sequence</fullName>
    </submittedName>
</protein>
<evidence type="ECO:0000313" key="8">
    <source>
        <dbReference type="EMBL" id="JAG86327.1"/>
    </source>
</evidence>
<reference evidence="8" key="1">
    <citation type="submission" date="2015-02" db="EMBL/GenBank/DDBJ databases">
        <title>A transcriptome of Wollemia nobilis - a relic of Gondwana.</title>
        <authorList>
            <person name="Chia J.Y."/>
            <person name="Leong Y.S."/>
            <person name="Abdul Karim S."/>
            <person name="Wan Azmi N."/>
            <person name="Hercus R."/>
            <person name="Croft L."/>
        </authorList>
    </citation>
    <scope>NUCLEOTIDE SEQUENCE</scope>
    <source>
        <strain evidence="8">MaeBrown</strain>
        <tissue evidence="8">Leaf</tissue>
    </source>
</reference>
<feature type="region of interest" description="Disordered" evidence="5">
    <location>
        <begin position="89"/>
        <end position="114"/>
    </location>
</feature>
<feature type="transmembrane region" description="Helical" evidence="6">
    <location>
        <begin position="120"/>
        <end position="145"/>
    </location>
</feature>
<evidence type="ECO:0000256" key="6">
    <source>
        <dbReference type="SAM" id="Phobius"/>
    </source>
</evidence>
<dbReference type="GO" id="GO:0005635">
    <property type="term" value="C:nuclear envelope"/>
    <property type="evidence" value="ECO:0007669"/>
    <property type="project" value="UniProtKB-ARBA"/>
</dbReference>
<dbReference type="Pfam" id="PF07738">
    <property type="entry name" value="Sad1_UNC"/>
    <property type="match status" value="1"/>
</dbReference>
<dbReference type="InterPro" id="IPR012919">
    <property type="entry name" value="SUN_dom"/>
</dbReference>
<dbReference type="Gene3D" id="2.60.120.260">
    <property type="entry name" value="Galactose-binding domain-like"/>
    <property type="match status" value="1"/>
</dbReference>
<dbReference type="PANTHER" id="PTHR12911:SF8">
    <property type="entry name" value="KLAROID PROTEIN-RELATED"/>
    <property type="match status" value="1"/>
</dbReference>
<sequence>MSTAAVTANASVNTMPSGQPPSRQSVRKRTTAGIVTRASNRDVVVEEEASISQTAEYGYGKDLSHTIRGETVLDPIPTSKIAPNLAKKTLKSPRAQNPSSPNNPGIPSPKSPKGGSKWQLVGGVFTRAFMVFILVAGLGTTLWNWSLKNPSGVVVPHEVSEGRIAELEKFLKKTTKMMQVQLELVDMKVGKQVEYLRKELEQKIEEQTNTFLNELRNLNAHTGEIEDSLLKLTDTGILSRDEVLGLVNAVVDTRAVDGKGEALSLDDVRAVAKRIVEAEIEKHEADGLGRVDYALGAGGGKVVRHSEAYLVGNGRNWGVESLNLLKRSVGSVHPYASKVLEPSFGEPGHCLPLKSNNVFIDIALRTSILPEAVTLEHVAKSVAYDRSSAPKDFRIFGWLSEYKEDVNVDSEQMFLLGEFSYDLEKSSAQTFNLPAESTGKLINMIKLNVLSNHGSSSHTCIYRMRVHGSEPKSSVQIANEA</sequence>
<evidence type="ECO:0000259" key="7">
    <source>
        <dbReference type="PROSITE" id="PS51469"/>
    </source>
</evidence>
<dbReference type="GO" id="GO:0043495">
    <property type="term" value="F:protein-membrane adaptor activity"/>
    <property type="evidence" value="ECO:0007669"/>
    <property type="project" value="TreeGrafter"/>
</dbReference>
<evidence type="ECO:0000256" key="4">
    <source>
        <dbReference type="ARBA" id="ARBA00023136"/>
    </source>
</evidence>
<comment type="subcellular location">
    <subcellularLocation>
        <location evidence="1">Membrane</location>
    </subcellularLocation>
</comment>
<feature type="region of interest" description="Disordered" evidence="5">
    <location>
        <begin position="1"/>
        <end position="34"/>
    </location>
</feature>
<dbReference type="InterPro" id="IPR045119">
    <property type="entry name" value="SUN1-5"/>
</dbReference>